<organism evidence="2 3">
    <name type="scientific">Sphingomonas alpina</name>
    <dbReference type="NCBI Taxonomy" id="653931"/>
    <lineage>
        <taxon>Bacteria</taxon>
        <taxon>Pseudomonadati</taxon>
        <taxon>Pseudomonadota</taxon>
        <taxon>Alphaproteobacteria</taxon>
        <taxon>Sphingomonadales</taxon>
        <taxon>Sphingomonadaceae</taxon>
        <taxon>Sphingomonas</taxon>
    </lineage>
</organism>
<keyword evidence="1" id="KW-1133">Transmembrane helix</keyword>
<name>A0A7H0LFA0_9SPHN</name>
<reference evidence="2 3" key="1">
    <citation type="submission" date="2020-09" db="EMBL/GenBank/DDBJ databases">
        <title>Sphingomonas sp., a new species isolated from pork steak.</title>
        <authorList>
            <person name="Heidler von Heilborn D."/>
        </authorList>
    </citation>
    <scope>NUCLEOTIDE SEQUENCE [LARGE SCALE GENOMIC DNA]</scope>
    <source>
        <strain evidence="3">S8-3T</strain>
    </source>
</reference>
<protein>
    <submittedName>
        <fullName evidence="2">Uncharacterized protein</fullName>
    </submittedName>
</protein>
<dbReference type="KEGG" id="spap:H3Z74_16575"/>
<sequence>MFFVTAGVSVRSVASAAVLFALGIAFWLVETRTLRPGRSFLRLTLGSAFLFFVLVVNVAIWGGDSVLAAILWIGIVVAGVVWTMHYERTEPLI</sequence>
<dbReference type="RefSeq" id="WP_187760681.1">
    <property type="nucleotide sequence ID" value="NZ_CP061038.1"/>
</dbReference>
<feature type="transmembrane region" description="Helical" evidence="1">
    <location>
        <begin position="66"/>
        <end position="84"/>
    </location>
</feature>
<keyword evidence="1" id="KW-0472">Membrane</keyword>
<evidence type="ECO:0000313" key="3">
    <source>
        <dbReference type="Proteomes" id="UP000516148"/>
    </source>
</evidence>
<evidence type="ECO:0000256" key="1">
    <source>
        <dbReference type="SAM" id="Phobius"/>
    </source>
</evidence>
<accession>A0A7H0LFA0</accession>
<dbReference type="AlphaFoldDB" id="A0A7H0LFA0"/>
<evidence type="ECO:0000313" key="2">
    <source>
        <dbReference type="EMBL" id="QNQ08353.1"/>
    </source>
</evidence>
<keyword evidence="1" id="KW-0812">Transmembrane</keyword>
<keyword evidence="3" id="KW-1185">Reference proteome</keyword>
<gene>
    <name evidence="2" type="ORF">H3Z74_16575</name>
</gene>
<dbReference type="Proteomes" id="UP000516148">
    <property type="component" value="Chromosome"/>
</dbReference>
<proteinExistence type="predicted"/>
<dbReference type="EMBL" id="CP061038">
    <property type="protein sequence ID" value="QNQ08353.1"/>
    <property type="molecule type" value="Genomic_DNA"/>
</dbReference>
<feature type="transmembrane region" description="Helical" evidence="1">
    <location>
        <begin position="12"/>
        <end position="29"/>
    </location>
</feature>
<feature type="transmembrane region" description="Helical" evidence="1">
    <location>
        <begin position="41"/>
        <end position="60"/>
    </location>
</feature>